<keyword evidence="8 16" id="KW-0442">Lipid degradation</keyword>
<dbReference type="RefSeq" id="WP_160345675.1">
    <property type="nucleotide sequence ID" value="NZ_WKJZ01000001.1"/>
</dbReference>
<dbReference type="NCBIfam" id="NF002334">
    <property type="entry name" value="PRK01294.1-2"/>
    <property type="match status" value="1"/>
</dbReference>
<evidence type="ECO:0000256" key="2">
    <source>
        <dbReference type="ARBA" id="ARBA00004383"/>
    </source>
</evidence>
<proteinExistence type="inferred from homology"/>
<evidence type="ECO:0000256" key="8">
    <source>
        <dbReference type="ARBA" id="ARBA00022963"/>
    </source>
</evidence>
<keyword evidence="20" id="KW-1185">Reference proteome</keyword>
<keyword evidence="12 16" id="KW-0143">Chaperone</keyword>
<dbReference type="GO" id="GO:0006457">
    <property type="term" value="P:protein folding"/>
    <property type="evidence" value="ECO:0007669"/>
    <property type="project" value="UniProtKB-UniRule"/>
</dbReference>
<dbReference type="Pfam" id="PF03280">
    <property type="entry name" value="Lipase_chap"/>
    <property type="match status" value="1"/>
</dbReference>
<keyword evidence="10 16" id="KW-0443">Lipid metabolism</keyword>
<feature type="coiled-coil region" evidence="17">
    <location>
        <begin position="271"/>
        <end position="298"/>
    </location>
</feature>
<feature type="region of interest" description="Disordered" evidence="18">
    <location>
        <begin position="29"/>
        <end position="64"/>
    </location>
</feature>
<keyword evidence="5 16" id="KW-1003">Cell membrane</keyword>
<evidence type="ECO:0000256" key="13">
    <source>
        <dbReference type="ARBA" id="ARBA00030948"/>
    </source>
</evidence>
<sequence>MKKLLLLSPLPFAACLAVLLYLQQPEPGQAPQQPLLEQSTATTASSARTSTAAKSQPAPSLKPLPASFAGTEVDGVFRLDAAGNLLVSEDIRRIFDYFLAAVGEEPLKASVERLQGYIARQLAEPARQQALALLEQYLLYKRELVLLERDLPQMASLDALRQRELAVQALRARLFDNTTRQAFFAREEAYNQFNLQRLAIVHDPRLDDAAKAAAVDQLRNSLPAEMQDAVLPQLQNELRQQTAQLKAAGASAAQIRQLRQQLVGSEATQRLEALDQKRQHWARRIAQYQSEKAAIEANSGLSQQEKSRAIERLIEANFDERERLRLEAAAQLASTRAN</sequence>
<organism evidence="19 20">
    <name type="scientific">Pseudomonas xionganensis</name>
    <dbReference type="NCBI Taxonomy" id="2654845"/>
    <lineage>
        <taxon>Bacteria</taxon>
        <taxon>Pseudomonadati</taxon>
        <taxon>Pseudomonadota</taxon>
        <taxon>Gammaproteobacteria</taxon>
        <taxon>Pseudomonadales</taxon>
        <taxon>Pseudomonadaceae</taxon>
        <taxon>Pseudomonas</taxon>
    </lineage>
</organism>
<dbReference type="EMBL" id="WKJZ01000001">
    <property type="protein sequence ID" value="MVW76022.1"/>
    <property type="molecule type" value="Genomic_DNA"/>
</dbReference>
<keyword evidence="11 16" id="KW-0472">Membrane</keyword>
<reference evidence="19 20" key="1">
    <citation type="submission" date="2019-11" db="EMBL/GenBank/DDBJ databases">
        <title>Pseudomonas flavidum sp. nov., isolated from Baiyang Lake.</title>
        <authorList>
            <person name="Zhao Y."/>
        </authorList>
    </citation>
    <scope>NUCLEOTIDE SEQUENCE [LARGE SCALE GENOMIC DNA]</scope>
    <source>
        <strain evidence="20">R-22-3 w-18</strain>
    </source>
</reference>
<keyword evidence="6 16" id="KW-0997">Cell inner membrane</keyword>
<evidence type="ECO:0000256" key="9">
    <source>
        <dbReference type="ARBA" id="ARBA00022989"/>
    </source>
</evidence>
<evidence type="ECO:0000256" key="14">
    <source>
        <dbReference type="ARBA" id="ARBA00031542"/>
    </source>
</evidence>
<keyword evidence="7 16" id="KW-0812">Transmembrane</keyword>
<dbReference type="InterPro" id="IPR004961">
    <property type="entry name" value="Lipase_chaperone"/>
</dbReference>
<evidence type="ECO:0000256" key="18">
    <source>
        <dbReference type="SAM" id="MobiDB-lite"/>
    </source>
</evidence>
<evidence type="ECO:0000256" key="5">
    <source>
        <dbReference type="ARBA" id="ARBA00022475"/>
    </source>
</evidence>
<evidence type="ECO:0000256" key="15">
    <source>
        <dbReference type="ARBA" id="ARBA00033028"/>
    </source>
</evidence>
<dbReference type="SUPFAM" id="SSF158855">
    <property type="entry name" value="Lipase chaperone-like"/>
    <property type="match status" value="1"/>
</dbReference>
<comment type="subcellular location">
    <subcellularLocation>
        <location evidence="2">Cell inner membrane</location>
        <topology evidence="2">Single-pass membrane protein</topology>
        <orientation evidence="2">Periplasmic side</orientation>
    </subcellularLocation>
</comment>
<comment type="caution">
    <text evidence="19">The sequence shown here is derived from an EMBL/GenBank/DDBJ whole genome shotgun (WGS) entry which is preliminary data.</text>
</comment>
<dbReference type="GO" id="GO:0005886">
    <property type="term" value="C:plasma membrane"/>
    <property type="evidence" value="ECO:0007669"/>
    <property type="project" value="UniProtKB-SubCell"/>
</dbReference>
<name>A0A6I4KYZ6_9PSED</name>
<evidence type="ECO:0000256" key="12">
    <source>
        <dbReference type="ARBA" id="ARBA00023186"/>
    </source>
</evidence>
<evidence type="ECO:0000256" key="4">
    <source>
        <dbReference type="ARBA" id="ARBA00019692"/>
    </source>
</evidence>
<dbReference type="GO" id="GO:0051082">
    <property type="term" value="F:unfolded protein binding"/>
    <property type="evidence" value="ECO:0007669"/>
    <property type="project" value="UniProtKB-UniRule"/>
</dbReference>
<dbReference type="AlphaFoldDB" id="A0A6I4KYZ6"/>
<evidence type="ECO:0000256" key="1">
    <source>
        <dbReference type="ARBA" id="ARBA00003280"/>
    </source>
</evidence>
<evidence type="ECO:0000256" key="10">
    <source>
        <dbReference type="ARBA" id="ARBA00023098"/>
    </source>
</evidence>
<evidence type="ECO:0000256" key="17">
    <source>
        <dbReference type="SAM" id="Coils"/>
    </source>
</evidence>
<keyword evidence="9 16" id="KW-1133">Transmembrane helix</keyword>
<evidence type="ECO:0000256" key="6">
    <source>
        <dbReference type="ARBA" id="ARBA00022519"/>
    </source>
</evidence>
<evidence type="ECO:0000256" key="11">
    <source>
        <dbReference type="ARBA" id="ARBA00023136"/>
    </source>
</evidence>
<evidence type="ECO:0000256" key="16">
    <source>
        <dbReference type="HAMAP-Rule" id="MF_00790"/>
    </source>
</evidence>
<comment type="similarity">
    <text evidence="3 16">Belongs to the lipase chaperone family.</text>
</comment>
<dbReference type="GO" id="GO:0016042">
    <property type="term" value="P:lipid catabolic process"/>
    <property type="evidence" value="ECO:0007669"/>
    <property type="project" value="UniProtKB-UniRule"/>
</dbReference>
<accession>A0A6I4KYZ6</accession>
<evidence type="ECO:0000256" key="7">
    <source>
        <dbReference type="ARBA" id="ARBA00022692"/>
    </source>
</evidence>
<dbReference type="Proteomes" id="UP000429555">
    <property type="component" value="Unassembled WGS sequence"/>
</dbReference>
<feature type="compositionally biased region" description="Low complexity" evidence="18">
    <location>
        <begin position="29"/>
        <end position="55"/>
    </location>
</feature>
<evidence type="ECO:0000256" key="3">
    <source>
        <dbReference type="ARBA" id="ARBA00010358"/>
    </source>
</evidence>
<evidence type="ECO:0000313" key="19">
    <source>
        <dbReference type="EMBL" id="MVW76022.1"/>
    </source>
</evidence>
<protein>
    <recommendedName>
        <fullName evidence="4 16">Lipase chaperone</fullName>
    </recommendedName>
    <alternativeName>
        <fullName evidence="16">Lipase activator protein</fullName>
    </alternativeName>
    <alternativeName>
        <fullName evidence="15 16">Lipase foldase</fullName>
    </alternativeName>
    <alternativeName>
        <fullName evidence="13 16">Lipase helper protein</fullName>
    </alternativeName>
    <alternativeName>
        <fullName evidence="14 16">Lipase modulator</fullName>
    </alternativeName>
</protein>
<dbReference type="HAMAP" id="MF_00790">
    <property type="entry name" value="Lipase_chap"/>
    <property type="match status" value="1"/>
</dbReference>
<comment type="function">
    <text evidence="1 16">May be involved in the folding of the extracellular lipase during its passage through the periplasm.</text>
</comment>
<gene>
    <name evidence="16" type="primary">lifO</name>
    <name evidence="19" type="ORF">GJV18_11905</name>
</gene>
<keyword evidence="17" id="KW-0175">Coiled coil</keyword>
<evidence type="ECO:0000313" key="20">
    <source>
        <dbReference type="Proteomes" id="UP000429555"/>
    </source>
</evidence>